<dbReference type="Gene3D" id="3.40.190.10">
    <property type="entry name" value="Periplasmic binding protein-like II"/>
    <property type="match status" value="1"/>
</dbReference>
<sequence>MSHRPYPRFHRASPLLAGLALALAATQACAGAADAYPSKPIRLVVPFTPGGLTDKLARSVAHDLQEAWQQPVIVENKPGAGGTIGADLVAKAPADGYTILLGTHATHAINVTLLANLPYDAVRDFEPVSLLATVPNVLMVHPSVPAHSVQELIQLAKRKPGSLNFVSQGIGTSGHMSGDLFKSLAGIDMVHIPARGPAQAVSDVMGGHADILFDSVAIGMPIVRSGKLRALAVTSRERSPAAPELPTMIEAGVPGYEIVLWFSVFAPKGTPADIVLKLNHEIARAMGKPSTRAAFVQEGLTVSASSPEQLGQFQQAEITKWARLIKASGATSNN</sequence>
<dbReference type="Gene3D" id="3.40.190.150">
    <property type="entry name" value="Bordetella uptake gene, domain 1"/>
    <property type="match status" value="1"/>
</dbReference>
<dbReference type="PANTHER" id="PTHR42928">
    <property type="entry name" value="TRICARBOXYLATE-BINDING PROTEIN"/>
    <property type="match status" value="1"/>
</dbReference>
<accession>A0A4Q7NAQ0</accession>
<evidence type="ECO:0000313" key="3">
    <source>
        <dbReference type="EMBL" id="RZS78971.1"/>
    </source>
</evidence>
<dbReference type="CDD" id="cd13578">
    <property type="entry name" value="PBP2_Bug27"/>
    <property type="match status" value="1"/>
</dbReference>
<keyword evidence="4" id="KW-1185">Reference proteome</keyword>
<dbReference type="PIRSF" id="PIRSF017082">
    <property type="entry name" value="YflP"/>
    <property type="match status" value="1"/>
</dbReference>
<comment type="similarity">
    <text evidence="1">Belongs to the UPF0065 (bug) family.</text>
</comment>
<keyword evidence="3" id="KW-0675">Receptor</keyword>
<dbReference type="PANTHER" id="PTHR42928:SF5">
    <property type="entry name" value="BLR1237 PROTEIN"/>
    <property type="match status" value="1"/>
</dbReference>
<evidence type="ECO:0000256" key="1">
    <source>
        <dbReference type="ARBA" id="ARBA00006987"/>
    </source>
</evidence>
<feature type="chain" id="PRO_5020896181" evidence="2">
    <location>
        <begin position="31"/>
        <end position="334"/>
    </location>
</feature>
<evidence type="ECO:0000313" key="4">
    <source>
        <dbReference type="Proteomes" id="UP000292445"/>
    </source>
</evidence>
<dbReference type="EMBL" id="SGXC01000003">
    <property type="protein sequence ID" value="RZS78971.1"/>
    <property type="molecule type" value="Genomic_DNA"/>
</dbReference>
<comment type="caution">
    <text evidence="3">The sequence shown here is derived from an EMBL/GenBank/DDBJ whole genome shotgun (WGS) entry which is preliminary data.</text>
</comment>
<organism evidence="3 4">
    <name type="scientific">Pigmentiphaga kullae</name>
    <dbReference type="NCBI Taxonomy" id="151784"/>
    <lineage>
        <taxon>Bacteria</taxon>
        <taxon>Pseudomonadati</taxon>
        <taxon>Pseudomonadota</taxon>
        <taxon>Betaproteobacteria</taxon>
        <taxon>Burkholderiales</taxon>
        <taxon>Alcaligenaceae</taxon>
        <taxon>Pigmentiphaga</taxon>
    </lineage>
</organism>
<dbReference type="SUPFAM" id="SSF53850">
    <property type="entry name" value="Periplasmic binding protein-like II"/>
    <property type="match status" value="1"/>
</dbReference>
<dbReference type="OrthoDB" id="8678477at2"/>
<dbReference type="RefSeq" id="WP_130361898.1">
    <property type="nucleotide sequence ID" value="NZ_SGXC01000003.1"/>
</dbReference>
<dbReference type="InterPro" id="IPR042100">
    <property type="entry name" value="Bug_dom1"/>
</dbReference>
<reference evidence="3 4" key="1">
    <citation type="submission" date="2019-02" db="EMBL/GenBank/DDBJ databases">
        <title>Genomic Encyclopedia of Type Strains, Phase IV (KMG-IV): sequencing the most valuable type-strain genomes for metagenomic binning, comparative biology and taxonomic classification.</title>
        <authorList>
            <person name="Goeker M."/>
        </authorList>
    </citation>
    <scope>NUCLEOTIDE SEQUENCE [LARGE SCALE GENOMIC DNA]</scope>
    <source>
        <strain evidence="3 4">K24</strain>
    </source>
</reference>
<dbReference type="Proteomes" id="UP000292445">
    <property type="component" value="Unassembled WGS sequence"/>
</dbReference>
<dbReference type="InterPro" id="IPR005064">
    <property type="entry name" value="BUG"/>
</dbReference>
<evidence type="ECO:0000256" key="2">
    <source>
        <dbReference type="SAM" id="SignalP"/>
    </source>
</evidence>
<dbReference type="PROSITE" id="PS51257">
    <property type="entry name" value="PROKAR_LIPOPROTEIN"/>
    <property type="match status" value="1"/>
</dbReference>
<keyword evidence="2" id="KW-0732">Signal</keyword>
<dbReference type="AlphaFoldDB" id="A0A4Q7NAQ0"/>
<protein>
    <submittedName>
        <fullName evidence="3">Tripartite-type tricarboxylate transporter receptor subunit TctC</fullName>
    </submittedName>
</protein>
<feature type="signal peptide" evidence="2">
    <location>
        <begin position="1"/>
        <end position="30"/>
    </location>
</feature>
<proteinExistence type="inferred from homology"/>
<dbReference type="Pfam" id="PF03401">
    <property type="entry name" value="TctC"/>
    <property type="match status" value="1"/>
</dbReference>
<gene>
    <name evidence="3" type="ORF">EV675_5628</name>
</gene>
<name>A0A4Q7NAQ0_9BURK</name>